<evidence type="ECO:0000313" key="4">
    <source>
        <dbReference type="EMBL" id="NLV12627.1"/>
    </source>
</evidence>
<proteinExistence type="predicted"/>
<dbReference type="Pfam" id="PF00534">
    <property type="entry name" value="Glycos_transf_1"/>
    <property type="match status" value="1"/>
</dbReference>
<dbReference type="PANTHER" id="PTHR46401">
    <property type="entry name" value="GLYCOSYLTRANSFERASE WBBK-RELATED"/>
    <property type="match status" value="1"/>
</dbReference>
<dbReference type="PANTHER" id="PTHR46401:SF2">
    <property type="entry name" value="GLYCOSYLTRANSFERASE WBBK-RELATED"/>
    <property type="match status" value="1"/>
</dbReference>
<dbReference type="SUPFAM" id="SSF53756">
    <property type="entry name" value="UDP-Glycosyltransferase/glycogen phosphorylase"/>
    <property type="match status" value="1"/>
</dbReference>
<dbReference type="InterPro" id="IPR001296">
    <property type="entry name" value="Glyco_trans_1"/>
</dbReference>
<feature type="domain" description="Glycosyltransferase subfamily 4-like N-terminal" evidence="3">
    <location>
        <begin position="26"/>
        <end position="206"/>
    </location>
</feature>
<sequence length="415" mass="47637">MTSENTEIILITEYFHPDTASTGQLMTDLAVGLQERGLDMTVYTGQPNYHSGDNERQPQVSRYEGVLVKRIRAPQFRQSSILRRLFNWMVFTFWMSVVLLVSRSEQDREIVFVSNPPFLPITLWLVCQIRGWDYTYIVHDLYPDQPAELEYFRKGGLIDRTWERLNARALLDAEKVVSLGPVMTERLANQAGPSFDVDKATVIHNWEDENFITPRRKNKNWFCEEYDLVDTFTVLYSGNIAEFHELETLIEAAPAFEDKDLQIMIIGEGDNKEKLISMAEERDLREDTVKFLPFQPFDDLPYTLTAGDVSVVAVKDGFEGVCVSSKTYTALAAGRPVLVIAKDRDDEARIVDQFDAGFNVPQGDTEGLVEAIQTWQENPQLREEQGANAREAFENHFTKKQSIDRYYELLSEQAN</sequence>
<dbReference type="RefSeq" id="WP_170096219.1">
    <property type="nucleotide sequence ID" value="NZ_WOWA01000003.1"/>
</dbReference>
<dbReference type="Proteomes" id="UP000641625">
    <property type="component" value="Unassembled WGS sequence"/>
</dbReference>
<dbReference type="Gene3D" id="3.40.50.2000">
    <property type="entry name" value="Glycogen Phosphorylase B"/>
    <property type="match status" value="2"/>
</dbReference>
<evidence type="ECO:0000313" key="5">
    <source>
        <dbReference type="Proteomes" id="UP000641625"/>
    </source>
</evidence>
<evidence type="ECO:0000259" key="2">
    <source>
        <dbReference type="Pfam" id="PF00534"/>
    </source>
</evidence>
<comment type="caution">
    <text evidence="4">The sequence shown here is derived from an EMBL/GenBank/DDBJ whole genome shotgun (WGS) entry which is preliminary data.</text>
</comment>
<evidence type="ECO:0000256" key="1">
    <source>
        <dbReference type="ARBA" id="ARBA00022679"/>
    </source>
</evidence>
<dbReference type="GO" id="GO:0016757">
    <property type="term" value="F:glycosyltransferase activity"/>
    <property type="evidence" value="ECO:0007669"/>
    <property type="project" value="InterPro"/>
</dbReference>
<keyword evidence="1 4" id="KW-0808">Transferase</keyword>
<organism evidence="4 5">
    <name type="scientific">Haloarcula argentinensis</name>
    <dbReference type="NCBI Taxonomy" id="43776"/>
    <lineage>
        <taxon>Archaea</taxon>
        <taxon>Methanobacteriati</taxon>
        <taxon>Methanobacteriota</taxon>
        <taxon>Stenosarchaea group</taxon>
        <taxon>Halobacteria</taxon>
        <taxon>Halobacteriales</taxon>
        <taxon>Haloarculaceae</taxon>
        <taxon>Haloarcula</taxon>
    </lineage>
</organism>
<feature type="domain" description="Glycosyl transferase family 1" evidence="2">
    <location>
        <begin position="231"/>
        <end position="391"/>
    </location>
</feature>
<protein>
    <submittedName>
        <fullName evidence="4">Glycosyltransferase</fullName>
    </submittedName>
</protein>
<gene>
    <name evidence="4" type="ORF">GOC77_04955</name>
</gene>
<dbReference type="CDD" id="cd03794">
    <property type="entry name" value="GT4_WbuB-like"/>
    <property type="match status" value="1"/>
</dbReference>
<evidence type="ECO:0000259" key="3">
    <source>
        <dbReference type="Pfam" id="PF13579"/>
    </source>
</evidence>
<dbReference type="InterPro" id="IPR028098">
    <property type="entry name" value="Glyco_trans_4-like_N"/>
</dbReference>
<dbReference type="EMBL" id="WOWA01000003">
    <property type="protein sequence ID" value="NLV12627.1"/>
    <property type="molecule type" value="Genomic_DNA"/>
</dbReference>
<reference evidence="4" key="1">
    <citation type="submission" date="2019-12" db="EMBL/GenBank/DDBJ databases">
        <title>Whole genome sequencing of Haloarcula argentinensis strain pws5.</title>
        <authorList>
            <person name="Verma D.K."/>
            <person name="Gopal K."/>
            <person name="Prasad E.S."/>
        </authorList>
    </citation>
    <scope>NUCLEOTIDE SEQUENCE</scope>
    <source>
        <strain evidence="4">Pws5</strain>
    </source>
</reference>
<name>A0A847UK12_HALAR</name>
<dbReference type="Pfam" id="PF13579">
    <property type="entry name" value="Glyco_trans_4_4"/>
    <property type="match status" value="1"/>
</dbReference>
<dbReference type="AlphaFoldDB" id="A0A847UK12"/>
<accession>A0A847UK12</accession>